<feature type="transmembrane region" description="Helical" evidence="7">
    <location>
        <begin position="287"/>
        <end position="312"/>
    </location>
</feature>
<feature type="transmembrane region" description="Helical" evidence="7">
    <location>
        <begin position="318"/>
        <end position="339"/>
    </location>
</feature>
<evidence type="ECO:0000313" key="8">
    <source>
        <dbReference type="EMBL" id="KAA9009430.1"/>
    </source>
</evidence>
<feature type="transmembrane region" description="Helical" evidence="7">
    <location>
        <begin position="408"/>
        <end position="428"/>
    </location>
</feature>
<evidence type="ECO:0000256" key="4">
    <source>
        <dbReference type="ARBA" id="ARBA00022692"/>
    </source>
</evidence>
<feature type="transmembrane region" description="Helical" evidence="7">
    <location>
        <begin position="165"/>
        <end position="187"/>
    </location>
</feature>
<dbReference type="EMBL" id="VYQE01000002">
    <property type="protein sequence ID" value="KAA9009430.1"/>
    <property type="molecule type" value="Genomic_DNA"/>
</dbReference>
<dbReference type="AlphaFoldDB" id="A0A5J5GMR9"/>
<feature type="transmembrane region" description="Helical" evidence="7">
    <location>
        <begin position="139"/>
        <end position="159"/>
    </location>
</feature>
<feature type="transmembrane region" description="Helical" evidence="7">
    <location>
        <begin position="377"/>
        <end position="396"/>
    </location>
</feature>
<keyword evidence="3" id="KW-1003">Cell membrane</keyword>
<evidence type="ECO:0000256" key="5">
    <source>
        <dbReference type="ARBA" id="ARBA00022989"/>
    </source>
</evidence>
<feature type="transmembrane region" description="Helical" evidence="7">
    <location>
        <begin position="440"/>
        <end position="461"/>
    </location>
</feature>
<dbReference type="PANTHER" id="PTHR30250:SF10">
    <property type="entry name" value="LIPOPOLYSACCHARIDE BIOSYNTHESIS PROTEIN WZXC"/>
    <property type="match status" value="1"/>
</dbReference>
<evidence type="ECO:0000256" key="1">
    <source>
        <dbReference type="ARBA" id="ARBA00004651"/>
    </source>
</evidence>
<evidence type="ECO:0000256" key="7">
    <source>
        <dbReference type="SAM" id="Phobius"/>
    </source>
</evidence>
<comment type="caution">
    <text evidence="8">The sequence shown here is derived from an EMBL/GenBank/DDBJ whole genome shotgun (WGS) entry which is preliminary data.</text>
</comment>
<evidence type="ECO:0000313" key="9">
    <source>
        <dbReference type="Proteomes" id="UP000326554"/>
    </source>
</evidence>
<keyword evidence="9" id="KW-1185">Reference proteome</keyword>
<dbReference type="Pfam" id="PF13440">
    <property type="entry name" value="Polysacc_synt_3"/>
    <property type="match status" value="1"/>
</dbReference>
<comment type="subcellular location">
    <subcellularLocation>
        <location evidence="1">Cell membrane</location>
        <topology evidence="1">Multi-pass membrane protein</topology>
    </subcellularLocation>
</comment>
<feature type="transmembrane region" description="Helical" evidence="7">
    <location>
        <begin position="351"/>
        <end position="371"/>
    </location>
</feature>
<gene>
    <name evidence="8" type="ORF">F3S47_09315</name>
</gene>
<evidence type="ECO:0000256" key="2">
    <source>
        <dbReference type="ARBA" id="ARBA00007430"/>
    </source>
</evidence>
<feature type="transmembrane region" description="Helical" evidence="7">
    <location>
        <begin position="106"/>
        <end position="127"/>
    </location>
</feature>
<dbReference type="GO" id="GO:0005886">
    <property type="term" value="C:plasma membrane"/>
    <property type="evidence" value="ECO:0007669"/>
    <property type="project" value="UniProtKB-SubCell"/>
</dbReference>
<evidence type="ECO:0000256" key="3">
    <source>
        <dbReference type="ARBA" id="ARBA00022475"/>
    </source>
</evidence>
<protein>
    <submittedName>
        <fullName evidence="8">Oligosaccharide flippase family protein</fullName>
    </submittedName>
</protein>
<reference evidence="8 9" key="1">
    <citation type="submission" date="2019-09" db="EMBL/GenBank/DDBJ databases">
        <authorList>
            <person name="Park J.-S."/>
            <person name="Choi H.-J."/>
        </authorList>
    </citation>
    <scope>NUCLEOTIDE SEQUENCE [LARGE SCALE GENOMIC DNA]</scope>
    <source>
        <strain evidence="8 9">176SS1-4</strain>
    </source>
</reference>
<keyword evidence="6 7" id="KW-0472">Membrane</keyword>
<organism evidence="8 9">
    <name type="scientific">Histidinibacterium aquaticum</name>
    <dbReference type="NCBI Taxonomy" id="2613962"/>
    <lineage>
        <taxon>Bacteria</taxon>
        <taxon>Pseudomonadati</taxon>
        <taxon>Pseudomonadota</taxon>
        <taxon>Alphaproteobacteria</taxon>
        <taxon>Rhodobacterales</taxon>
        <taxon>Paracoccaceae</taxon>
        <taxon>Histidinibacterium</taxon>
    </lineage>
</organism>
<proteinExistence type="inferred from homology"/>
<feature type="transmembrane region" description="Helical" evidence="7">
    <location>
        <begin position="43"/>
        <end position="65"/>
    </location>
</feature>
<dbReference type="InterPro" id="IPR050833">
    <property type="entry name" value="Poly_Biosynth_Transport"/>
</dbReference>
<name>A0A5J5GMR9_9RHOB</name>
<keyword evidence="4 7" id="KW-0812">Transmembrane</keyword>
<accession>A0A5J5GMR9</accession>
<dbReference type="Proteomes" id="UP000326554">
    <property type="component" value="Unassembled WGS sequence"/>
</dbReference>
<dbReference type="PANTHER" id="PTHR30250">
    <property type="entry name" value="PST FAMILY PREDICTED COLANIC ACID TRANSPORTER"/>
    <property type="match status" value="1"/>
</dbReference>
<comment type="similarity">
    <text evidence="2">Belongs to the polysaccharide synthase family.</text>
</comment>
<evidence type="ECO:0000256" key="6">
    <source>
        <dbReference type="ARBA" id="ARBA00023136"/>
    </source>
</evidence>
<keyword evidence="5 7" id="KW-1133">Transmembrane helix</keyword>
<feature type="transmembrane region" description="Helical" evidence="7">
    <location>
        <begin position="77"/>
        <end position="100"/>
    </location>
</feature>
<dbReference type="RefSeq" id="WP_150444963.1">
    <property type="nucleotide sequence ID" value="NZ_VYQE01000002.1"/>
</dbReference>
<sequence length="471" mass="49983">MKQSLASPFAVGVASRVGGQICAFVLILIASRSLGLAEFGAYAIASAVSVIFITLVYTGIYHILLRSEDIERDRDTFFLLQFGVGLVGTSIMAGGAFVFGDLGERGTAFALLALSPIPTLACVSAWLESLLVRDGRVRTTSICVLLSELLGLGTAIWLFRQGHGIEALIASRFASMAFIITVYAGLVRQMPRLRLRRATARHSVREAWPLWGSVSLAMLSNYGADLILGAFLNTAAVGAYRAGSRIANTAADVVIQPLGVISWARFARLETKGAPDLIREAWKENMALGFALVAPAMISLCFLAPGLVSILLDPSWAAASGVVTILAMARATAAVTFLLEPTLTCLGRVRLQFFIRLGDATLLIALLLTIGRTSAESAAVAILVKDLLLMAVALTAMMRVARLDFSDLLEATAPGFGLTLACLAILLGASVFPSAHTPSLAFALTVAALVVTWLLSVTVLLRRQVLVLPRP</sequence>